<keyword evidence="11" id="KW-0408">Iron</keyword>
<evidence type="ECO:0000313" key="17">
    <source>
        <dbReference type="Proteomes" id="UP001229773"/>
    </source>
</evidence>
<dbReference type="Gene3D" id="3.40.50.10800">
    <property type="entry name" value="NadA-like"/>
    <property type="match status" value="3"/>
</dbReference>
<evidence type="ECO:0000256" key="2">
    <source>
        <dbReference type="ARBA" id="ARBA00003791"/>
    </source>
</evidence>
<organism evidence="16 17">
    <name type="scientific">Snodgrassella alvi</name>
    <dbReference type="NCBI Taxonomy" id="1196083"/>
    <lineage>
        <taxon>Bacteria</taxon>
        <taxon>Pseudomonadati</taxon>
        <taxon>Pseudomonadota</taxon>
        <taxon>Betaproteobacteria</taxon>
        <taxon>Neisseriales</taxon>
        <taxon>Neisseriaceae</taxon>
        <taxon>Snodgrassella</taxon>
    </lineage>
</organism>
<evidence type="ECO:0000256" key="3">
    <source>
        <dbReference type="ARBA" id="ARBA00004496"/>
    </source>
</evidence>
<evidence type="ECO:0000256" key="11">
    <source>
        <dbReference type="ARBA" id="ARBA00023004"/>
    </source>
</evidence>
<protein>
    <recommendedName>
        <fullName evidence="14 15">Quinolinate synthase</fullName>
        <ecNumber evidence="5 15">2.5.1.72</ecNumber>
    </recommendedName>
</protein>
<reference evidence="16 17" key="1">
    <citation type="submission" date="2023-08" db="EMBL/GenBank/DDBJ databases">
        <title>Complete genome sequences of 12 bacterial strains from the honey bee gut, resolved with long-read nanopore sequencing.</title>
        <authorList>
            <person name="Kwong W.K."/>
            <person name="Acheampong S."/>
            <person name="Polat M.F."/>
        </authorList>
    </citation>
    <scope>NUCLEOTIDE SEQUENCE [LARGE SCALE GENOMIC DNA]</scope>
    <source>
        <strain evidence="17">wkB9</strain>
    </source>
</reference>
<keyword evidence="6" id="KW-0004">4Fe-4S</keyword>
<evidence type="ECO:0000256" key="10">
    <source>
        <dbReference type="ARBA" id="ARBA00022723"/>
    </source>
</evidence>
<evidence type="ECO:0000256" key="5">
    <source>
        <dbReference type="ARBA" id="ARBA00012669"/>
    </source>
</evidence>
<dbReference type="GO" id="GO:0046872">
    <property type="term" value="F:metal ion binding"/>
    <property type="evidence" value="ECO:0007669"/>
    <property type="project" value="UniProtKB-KW"/>
</dbReference>
<dbReference type="GO" id="GO:0051539">
    <property type="term" value="F:4 iron, 4 sulfur cluster binding"/>
    <property type="evidence" value="ECO:0007669"/>
    <property type="project" value="UniProtKB-KW"/>
</dbReference>
<dbReference type="GeneID" id="32536456"/>
<keyword evidence="9 16" id="KW-0808">Transferase</keyword>
<evidence type="ECO:0000256" key="15">
    <source>
        <dbReference type="NCBIfam" id="TIGR00550"/>
    </source>
</evidence>
<comment type="catalytic activity">
    <reaction evidence="13">
        <text>iminosuccinate + dihydroxyacetone phosphate = quinolinate + phosphate + 2 H2O + H(+)</text>
        <dbReference type="Rhea" id="RHEA:25888"/>
        <dbReference type="ChEBI" id="CHEBI:15377"/>
        <dbReference type="ChEBI" id="CHEBI:15378"/>
        <dbReference type="ChEBI" id="CHEBI:29959"/>
        <dbReference type="ChEBI" id="CHEBI:43474"/>
        <dbReference type="ChEBI" id="CHEBI:57642"/>
        <dbReference type="ChEBI" id="CHEBI:77875"/>
        <dbReference type="EC" id="2.5.1.72"/>
    </reaction>
    <physiologicalReaction direction="left-to-right" evidence="13">
        <dbReference type="Rhea" id="RHEA:25889"/>
    </physiologicalReaction>
</comment>
<dbReference type="RefSeq" id="WP_080690446.1">
    <property type="nucleotide sequence ID" value="NZ_CP132375.1"/>
</dbReference>
<evidence type="ECO:0000256" key="6">
    <source>
        <dbReference type="ARBA" id="ARBA00022485"/>
    </source>
</evidence>
<dbReference type="GO" id="GO:0019363">
    <property type="term" value="P:pyridine nucleotide biosynthetic process"/>
    <property type="evidence" value="ECO:0007669"/>
    <property type="project" value="UniProtKB-UniRule"/>
</dbReference>
<keyword evidence="10" id="KW-0479">Metal-binding</keyword>
<evidence type="ECO:0000256" key="12">
    <source>
        <dbReference type="ARBA" id="ARBA00023014"/>
    </source>
</evidence>
<dbReference type="Proteomes" id="UP001229773">
    <property type="component" value="Chromosome"/>
</dbReference>
<dbReference type="FunFam" id="3.40.50.10800:FF:000003">
    <property type="entry name" value="Quinolinate synthase A"/>
    <property type="match status" value="1"/>
</dbReference>
<keyword evidence="8" id="KW-0662">Pyridine nucleotide biosynthesis</keyword>
<dbReference type="NCBIfam" id="TIGR00550">
    <property type="entry name" value="nadA"/>
    <property type="match status" value="1"/>
</dbReference>
<evidence type="ECO:0000256" key="9">
    <source>
        <dbReference type="ARBA" id="ARBA00022679"/>
    </source>
</evidence>
<gene>
    <name evidence="16" type="primary">nadA</name>
    <name evidence="16" type="ORF">RAM05_06415</name>
</gene>
<dbReference type="FunFam" id="3.40.50.10800:FF:000001">
    <property type="entry name" value="Quinolinate synthase A"/>
    <property type="match status" value="1"/>
</dbReference>
<accession>A0ABD7YZ96</accession>
<dbReference type="SUPFAM" id="SSF142754">
    <property type="entry name" value="NadA-like"/>
    <property type="match status" value="1"/>
</dbReference>
<keyword evidence="7" id="KW-0963">Cytoplasm</keyword>
<dbReference type="GO" id="GO:0008987">
    <property type="term" value="F:quinolinate synthetase A activity"/>
    <property type="evidence" value="ECO:0007669"/>
    <property type="project" value="UniProtKB-UniRule"/>
</dbReference>
<evidence type="ECO:0000256" key="7">
    <source>
        <dbReference type="ARBA" id="ARBA00022490"/>
    </source>
</evidence>
<dbReference type="EMBL" id="CP132375">
    <property type="protein sequence ID" value="WLS97507.1"/>
    <property type="molecule type" value="Genomic_DNA"/>
</dbReference>
<dbReference type="InterPro" id="IPR036094">
    <property type="entry name" value="NadA_sf"/>
</dbReference>
<evidence type="ECO:0000256" key="8">
    <source>
        <dbReference type="ARBA" id="ARBA00022642"/>
    </source>
</evidence>
<evidence type="ECO:0000256" key="14">
    <source>
        <dbReference type="ARBA" id="ARBA00073059"/>
    </source>
</evidence>
<dbReference type="NCBIfam" id="NF006878">
    <property type="entry name" value="PRK09375.1-2"/>
    <property type="match status" value="1"/>
</dbReference>
<proteinExistence type="predicted"/>
<dbReference type="PANTHER" id="PTHR30573:SF0">
    <property type="entry name" value="QUINOLINATE SYNTHASE, CHLOROPLASTIC"/>
    <property type="match status" value="1"/>
</dbReference>
<evidence type="ECO:0000256" key="4">
    <source>
        <dbReference type="ARBA" id="ARBA00005065"/>
    </source>
</evidence>
<dbReference type="Pfam" id="PF02445">
    <property type="entry name" value="NadA"/>
    <property type="match status" value="1"/>
</dbReference>
<name>A0ABD7YZ96_9NEIS</name>
<evidence type="ECO:0000313" key="16">
    <source>
        <dbReference type="EMBL" id="WLS97507.1"/>
    </source>
</evidence>
<sequence>MQSTNQWRAFDYEKPQLSSVAATENAAQTTRDESAVLQCAWAKIPQQLDRRQKQKYIEQVKALLQQQQAVMLAHYYVEPELQDLALATSGMVGDSLEMARFGAQHPAKTLLVAGVKFMGETARILSPEKTILMPDTKATCSLDLGCPAEEFTAFCNQYPDRTVVVYANTSAEVKARADWVVTSSIALEIVSFLHAQGKKIIWGPDRHLGEYIQNQTGADMVLWQGSCLVHNEFKGQELALMKARYPHAKILVHPESPAAVVALADVVGSTSRLLQAAIHDSADTFIVATDQGILHEMHKHAPEKTFLAAPTAGNGATCKSCAFCPWMAMNGLQACIDALSKPEQHKIDLPSALGKQAGISIQRMLDFSTAWREFHTDKTNLHHTENHSPDIFAHWISQHDQYHTLLC</sequence>
<keyword evidence="12" id="KW-0411">Iron-sulfur</keyword>
<dbReference type="AlphaFoldDB" id="A0ABD7YZ96"/>
<dbReference type="GO" id="GO:0005737">
    <property type="term" value="C:cytoplasm"/>
    <property type="evidence" value="ECO:0007669"/>
    <property type="project" value="UniProtKB-SubCell"/>
</dbReference>
<comment type="subcellular location">
    <subcellularLocation>
        <location evidence="3">Cytoplasm</location>
    </subcellularLocation>
</comment>
<dbReference type="PANTHER" id="PTHR30573">
    <property type="entry name" value="QUINOLINATE SYNTHETASE A"/>
    <property type="match status" value="1"/>
</dbReference>
<dbReference type="NCBIfam" id="NF006877">
    <property type="entry name" value="PRK09375.1-1"/>
    <property type="match status" value="1"/>
</dbReference>
<comment type="cofactor">
    <cofactor evidence="1">
        <name>[4Fe-4S] cluster</name>
        <dbReference type="ChEBI" id="CHEBI:49883"/>
    </cofactor>
</comment>
<comment type="function">
    <text evidence="2">Catalyzes the condensation of iminoaspartate with dihydroxyacetone phosphate to form quinolinate.</text>
</comment>
<evidence type="ECO:0000256" key="1">
    <source>
        <dbReference type="ARBA" id="ARBA00001966"/>
    </source>
</evidence>
<dbReference type="EC" id="2.5.1.72" evidence="5 15"/>
<dbReference type="InterPro" id="IPR003473">
    <property type="entry name" value="NadA"/>
</dbReference>
<evidence type="ECO:0000256" key="13">
    <source>
        <dbReference type="ARBA" id="ARBA00050125"/>
    </source>
</evidence>
<comment type="pathway">
    <text evidence="4">Cofactor biosynthesis; NAD(+) biosynthesis; quinolinate from iminoaspartate: step 1/1.</text>
</comment>